<dbReference type="AlphaFoldDB" id="A0A2N5DKH4"/>
<gene>
    <name evidence="4" type="ORF">SGCZBJ_09540</name>
</gene>
<accession>A0A2N5DKH4</accession>
<evidence type="ECO:0000313" key="4">
    <source>
        <dbReference type="EMBL" id="PLR26572.1"/>
    </source>
</evidence>
<dbReference type="GO" id="GO:0016829">
    <property type="term" value="F:lyase activity"/>
    <property type="evidence" value="ECO:0007669"/>
    <property type="project" value="UniProtKB-KW"/>
</dbReference>
<keyword evidence="5" id="KW-1185">Reference proteome</keyword>
<protein>
    <submittedName>
        <fullName evidence="4">Enoyl-CoA hydratase</fullName>
    </submittedName>
</protein>
<dbReference type="PROSITE" id="PS00166">
    <property type="entry name" value="ENOYL_COA_HYDRATASE"/>
    <property type="match status" value="1"/>
</dbReference>
<dbReference type="InterPro" id="IPR014748">
    <property type="entry name" value="Enoyl-CoA_hydra_C"/>
</dbReference>
<dbReference type="InterPro" id="IPR029045">
    <property type="entry name" value="ClpP/crotonase-like_dom_sf"/>
</dbReference>
<name>A0A2N5DKH4_9CAUL</name>
<dbReference type="InterPro" id="IPR018376">
    <property type="entry name" value="Enoyl-CoA_hyd/isom_CS"/>
</dbReference>
<proteinExistence type="inferred from homology"/>
<sequence>MTAFADGALTLALKGDIATLTFDRPAKRNAISLAVWRALPDACAAFAASDAKVLIVTGRGGHFAAGADIGEFEAVYATPQSAADYNAAIAAGIGAIAGLEKPVLAAIEGACVGGGLAVALACDLRIAASDARLAITPAKLGLTYSLEDTKRLVDAVGASAAKDILFTGRLLGAEEALRLGLIDAVEVDVPAAAIAKAAEIAAASQVTVRAIKATIRAILAGAVEDDATTRAAFVASVSGPDFIEGRTAFLEKRKAVFPER</sequence>
<dbReference type="Gene3D" id="1.10.12.10">
    <property type="entry name" value="Lyase 2-enoyl-coa Hydratase, Chain A, domain 2"/>
    <property type="match status" value="1"/>
</dbReference>
<dbReference type="GO" id="GO:0006635">
    <property type="term" value="P:fatty acid beta-oxidation"/>
    <property type="evidence" value="ECO:0007669"/>
    <property type="project" value="TreeGrafter"/>
</dbReference>
<dbReference type="Proteomes" id="UP000234479">
    <property type="component" value="Unassembled WGS sequence"/>
</dbReference>
<comment type="caution">
    <text evidence="4">The sequence shown here is derived from an EMBL/GenBank/DDBJ whole genome shotgun (WGS) entry which is preliminary data.</text>
</comment>
<evidence type="ECO:0000256" key="1">
    <source>
        <dbReference type="ARBA" id="ARBA00005254"/>
    </source>
</evidence>
<dbReference type="InterPro" id="IPR001753">
    <property type="entry name" value="Enoyl-CoA_hydra/iso"/>
</dbReference>
<dbReference type="SUPFAM" id="SSF52096">
    <property type="entry name" value="ClpP/crotonase"/>
    <property type="match status" value="1"/>
</dbReference>
<reference evidence="4 5" key="1">
    <citation type="submission" date="2017-12" db="EMBL/GenBank/DDBJ databases">
        <title>The genome sequence of Caulobacter sp. 410.</title>
        <authorList>
            <person name="Gao J."/>
            <person name="Mao X."/>
            <person name="Sun J."/>
        </authorList>
    </citation>
    <scope>NUCLEOTIDE SEQUENCE [LARGE SCALE GENOMIC DNA]</scope>
    <source>
        <strain evidence="4 5">410</strain>
    </source>
</reference>
<dbReference type="CDD" id="cd06558">
    <property type="entry name" value="crotonase-like"/>
    <property type="match status" value="1"/>
</dbReference>
<comment type="similarity">
    <text evidence="1 3">Belongs to the enoyl-CoA hydratase/isomerase family.</text>
</comment>
<keyword evidence="2" id="KW-0456">Lyase</keyword>
<evidence type="ECO:0000256" key="2">
    <source>
        <dbReference type="ARBA" id="ARBA00023239"/>
    </source>
</evidence>
<dbReference type="PANTHER" id="PTHR11941:SF54">
    <property type="entry name" value="ENOYL-COA HYDRATASE, MITOCHONDRIAL"/>
    <property type="match status" value="1"/>
</dbReference>
<dbReference type="PANTHER" id="PTHR11941">
    <property type="entry name" value="ENOYL-COA HYDRATASE-RELATED"/>
    <property type="match status" value="1"/>
</dbReference>
<evidence type="ECO:0000313" key="5">
    <source>
        <dbReference type="Proteomes" id="UP000234479"/>
    </source>
</evidence>
<dbReference type="OrthoDB" id="9802898at2"/>
<dbReference type="EMBL" id="PJRS01000018">
    <property type="protein sequence ID" value="PLR26572.1"/>
    <property type="molecule type" value="Genomic_DNA"/>
</dbReference>
<dbReference type="Gene3D" id="3.90.226.10">
    <property type="entry name" value="2-enoyl-CoA Hydratase, Chain A, domain 1"/>
    <property type="match status" value="1"/>
</dbReference>
<evidence type="ECO:0000256" key="3">
    <source>
        <dbReference type="RuleBase" id="RU003707"/>
    </source>
</evidence>
<dbReference type="Pfam" id="PF00378">
    <property type="entry name" value="ECH_1"/>
    <property type="match status" value="1"/>
</dbReference>
<dbReference type="RefSeq" id="WP_101717764.1">
    <property type="nucleotide sequence ID" value="NZ_PJRS01000018.1"/>
</dbReference>
<organism evidence="4 5">
    <name type="scientific">Caulobacter zeae</name>
    <dbReference type="NCBI Taxonomy" id="2055137"/>
    <lineage>
        <taxon>Bacteria</taxon>
        <taxon>Pseudomonadati</taxon>
        <taxon>Pseudomonadota</taxon>
        <taxon>Alphaproteobacteria</taxon>
        <taxon>Caulobacterales</taxon>
        <taxon>Caulobacteraceae</taxon>
        <taxon>Caulobacter</taxon>
    </lineage>
</organism>